<evidence type="ECO:0000313" key="2">
    <source>
        <dbReference type="EMBL" id="MCP9762892.1"/>
    </source>
</evidence>
<keyword evidence="3" id="KW-1185">Reference proteome</keyword>
<reference evidence="2 3" key="1">
    <citation type="submission" date="2018-11" db="EMBL/GenBank/DDBJ databases">
        <title>Novel bacteria species description.</title>
        <authorList>
            <person name="Han J.-H."/>
        </authorList>
    </citation>
    <scope>NUCLEOTIDE SEQUENCE [LARGE SCALE GENOMIC DNA]</scope>
    <source>
        <strain evidence="2 3">KCTC23259</strain>
    </source>
</reference>
<keyword evidence="1" id="KW-0472">Membrane</keyword>
<dbReference type="AlphaFoldDB" id="A0AAE3KS40"/>
<gene>
    <name evidence="2" type="ORF">EGI31_07975</name>
</gene>
<organism evidence="2 3">
    <name type="scientific">Lacihabitans soyangensis</name>
    <dbReference type="NCBI Taxonomy" id="869394"/>
    <lineage>
        <taxon>Bacteria</taxon>
        <taxon>Pseudomonadati</taxon>
        <taxon>Bacteroidota</taxon>
        <taxon>Cytophagia</taxon>
        <taxon>Cytophagales</taxon>
        <taxon>Leadbetterellaceae</taxon>
        <taxon>Lacihabitans</taxon>
    </lineage>
</organism>
<protein>
    <submittedName>
        <fullName evidence="2">Uncharacterized protein</fullName>
    </submittedName>
</protein>
<sequence>MKYYLRLFICTNLLSVTAFLVFGGNFNEPFGEFTYLFIFLSPICLAVVFYLLLLNSYFSKIALSRFVKEIYIFLLAFLFFLVLNFIDITRCAV</sequence>
<evidence type="ECO:0000313" key="3">
    <source>
        <dbReference type="Proteomes" id="UP001204144"/>
    </source>
</evidence>
<keyword evidence="1" id="KW-0812">Transmembrane</keyword>
<feature type="transmembrane region" description="Helical" evidence="1">
    <location>
        <begin position="66"/>
        <end position="86"/>
    </location>
</feature>
<accession>A0AAE3KS40</accession>
<name>A0AAE3KS40_9BACT</name>
<comment type="caution">
    <text evidence="2">The sequence shown here is derived from an EMBL/GenBank/DDBJ whole genome shotgun (WGS) entry which is preliminary data.</text>
</comment>
<feature type="transmembrane region" description="Helical" evidence="1">
    <location>
        <begin position="33"/>
        <end position="54"/>
    </location>
</feature>
<evidence type="ECO:0000256" key="1">
    <source>
        <dbReference type="SAM" id="Phobius"/>
    </source>
</evidence>
<dbReference type="Proteomes" id="UP001204144">
    <property type="component" value="Unassembled WGS sequence"/>
</dbReference>
<dbReference type="EMBL" id="RJUF01000016">
    <property type="protein sequence ID" value="MCP9762892.1"/>
    <property type="molecule type" value="Genomic_DNA"/>
</dbReference>
<proteinExistence type="predicted"/>
<keyword evidence="1" id="KW-1133">Transmembrane helix</keyword>